<reference evidence="1" key="1">
    <citation type="submission" date="2014-09" db="EMBL/GenBank/DDBJ databases">
        <authorList>
            <person name="Magalhaes I.L.F."/>
            <person name="Oliveira U."/>
            <person name="Santos F.R."/>
            <person name="Vidigal T.H.D.A."/>
            <person name="Brescovit A.D."/>
            <person name="Santos A.J."/>
        </authorList>
    </citation>
    <scope>NUCLEOTIDE SEQUENCE</scope>
    <source>
        <tissue evidence="1">Shoot tissue taken approximately 20 cm above the soil surface</tissue>
    </source>
</reference>
<dbReference type="EMBL" id="GBRH01251061">
    <property type="protein sequence ID" value="JAD46834.1"/>
    <property type="molecule type" value="Transcribed_RNA"/>
</dbReference>
<reference evidence="1" key="2">
    <citation type="journal article" date="2015" name="Data Brief">
        <title>Shoot transcriptome of the giant reed, Arundo donax.</title>
        <authorList>
            <person name="Barrero R.A."/>
            <person name="Guerrero F.D."/>
            <person name="Moolhuijzen P."/>
            <person name="Goolsby J.A."/>
            <person name="Tidwell J."/>
            <person name="Bellgard S.E."/>
            <person name="Bellgard M.I."/>
        </authorList>
    </citation>
    <scope>NUCLEOTIDE SEQUENCE</scope>
    <source>
        <tissue evidence="1">Shoot tissue taken approximately 20 cm above the soil surface</tissue>
    </source>
</reference>
<evidence type="ECO:0000313" key="1">
    <source>
        <dbReference type="EMBL" id="JAD46834.1"/>
    </source>
</evidence>
<dbReference type="AlphaFoldDB" id="A0A0A9A568"/>
<protein>
    <submittedName>
        <fullName evidence="1">Uncharacterized protein</fullName>
    </submittedName>
</protein>
<sequence length="26" mass="2960">MVHIVISISTVTLSIYLPAHELFDEM</sequence>
<accession>A0A0A9A568</accession>
<proteinExistence type="predicted"/>
<name>A0A0A9A568_ARUDO</name>
<organism evidence="1">
    <name type="scientific">Arundo donax</name>
    <name type="common">Giant reed</name>
    <name type="synonym">Donax arundinaceus</name>
    <dbReference type="NCBI Taxonomy" id="35708"/>
    <lineage>
        <taxon>Eukaryota</taxon>
        <taxon>Viridiplantae</taxon>
        <taxon>Streptophyta</taxon>
        <taxon>Embryophyta</taxon>
        <taxon>Tracheophyta</taxon>
        <taxon>Spermatophyta</taxon>
        <taxon>Magnoliopsida</taxon>
        <taxon>Liliopsida</taxon>
        <taxon>Poales</taxon>
        <taxon>Poaceae</taxon>
        <taxon>PACMAD clade</taxon>
        <taxon>Arundinoideae</taxon>
        <taxon>Arundineae</taxon>
        <taxon>Arundo</taxon>
    </lineage>
</organism>